<reference evidence="2" key="1">
    <citation type="submission" date="2022-04" db="EMBL/GenBank/DDBJ databases">
        <title>A functionally conserved STORR gene fusion in Papaver species that diverged 16.8 million years ago.</title>
        <authorList>
            <person name="Catania T."/>
        </authorList>
    </citation>
    <scope>NUCLEOTIDE SEQUENCE</scope>
    <source>
        <strain evidence="2">S-188037</strain>
    </source>
</reference>
<name>A0AAD4SY32_9MAGN</name>
<dbReference type="AlphaFoldDB" id="A0AAD4SY32"/>
<dbReference type="SUPFAM" id="SSF53756">
    <property type="entry name" value="UDP-Glycosyltransferase/glycogen phosphorylase"/>
    <property type="match status" value="1"/>
</dbReference>
<dbReference type="GO" id="GO:0080044">
    <property type="term" value="F:quercetin 7-O-glucosyltransferase activity"/>
    <property type="evidence" value="ECO:0007669"/>
    <property type="project" value="TreeGrafter"/>
</dbReference>
<organism evidence="2 3">
    <name type="scientific">Papaver atlanticum</name>
    <dbReference type="NCBI Taxonomy" id="357466"/>
    <lineage>
        <taxon>Eukaryota</taxon>
        <taxon>Viridiplantae</taxon>
        <taxon>Streptophyta</taxon>
        <taxon>Embryophyta</taxon>
        <taxon>Tracheophyta</taxon>
        <taxon>Spermatophyta</taxon>
        <taxon>Magnoliopsida</taxon>
        <taxon>Ranunculales</taxon>
        <taxon>Papaveraceae</taxon>
        <taxon>Papaveroideae</taxon>
        <taxon>Papaver</taxon>
    </lineage>
</organism>
<dbReference type="EMBL" id="JAJJMB010008071">
    <property type="protein sequence ID" value="KAI3926166.1"/>
    <property type="molecule type" value="Genomic_DNA"/>
</dbReference>
<keyword evidence="3" id="KW-1185">Reference proteome</keyword>
<evidence type="ECO:0000313" key="3">
    <source>
        <dbReference type="Proteomes" id="UP001202328"/>
    </source>
</evidence>
<proteinExistence type="inferred from homology"/>
<comment type="similarity">
    <text evidence="1">Belongs to the UDP-glycosyltransferase family.</text>
</comment>
<evidence type="ECO:0000256" key="1">
    <source>
        <dbReference type="ARBA" id="ARBA00009995"/>
    </source>
</evidence>
<comment type="caution">
    <text evidence="2">The sequence shown here is derived from an EMBL/GenBank/DDBJ whole genome shotgun (WGS) entry which is preliminary data.</text>
</comment>
<dbReference type="PANTHER" id="PTHR11926:SF870">
    <property type="entry name" value="UDP-GLYCOSYLTRANSFERASE 75B1"/>
    <property type="match status" value="1"/>
</dbReference>
<sequence length="275" mass="30649">MASLSQHQNHFIRISFPAQGHINPTLQFAKRLIRTDGYDDGFKPGLDDIDHFMSEIAWGGSQALRKLIQSLHANGGSGSVTCVIYAIIVPWVAEVTRDLQIPSVLLWIQSAMTLSLTIIMILHTPIHLPNLPLLTCKDFPTFFLPTNLHTFGLPLFGKQFEVFEGESKPIKVLVNIFDELESDALRAVDVNKINLIGIGPLIPSAFLDDEEPSDKSFGGDLVSVTTADENKDRLHSKKEGSEIFCGLTECGFPFLWVCPELERKEANKEKNVFFV</sequence>
<dbReference type="Gene3D" id="3.40.50.2000">
    <property type="entry name" value="Glycogen Phosphorylase B"/>
    <property type="match status" value="1"/>
</dbReference>
<protein>
    <submittedName>
        <fullName evidence="2">Uncharacterized protein</fullName>
    </submittedName>
</protein>
<dbReference type="GO" id="GO:0080043">
    <property type="term" value="F:quercetin 3-O-glucosyltransferase activity"/>
    <property type="evidence" value="ECO:0007669"/>
    <property type="project" value="TreeGrafter"/>
</dbReference>
<gene>
    <name evidence="2" type="ORF">MKW98_028302</name>
</gene>
<dbReference type="PANTHER" id="PTHR11926">
    <property type="entry name" value="GLUCOSYL/GLUCURONOSYL TRANSFERASES"/>
    <property type="match status" value="1"/>
</dbReference>
<dbReference type="Proteomes" id="UP001202328">
    <property type="component" value="Unassembled WGS sequence"/>
</dbReference>
<accession>A0AAD4SY32</accession>
<evidence type="ECO:0000313" key="2">
    <source>
        <dbReference type="EMBL" id="KAI3926166.1"/>
    </source>
</evidence>